<keyword evidence="2 4" id="KW-0560">Oxidoreductase</keyword>
<dbReference type="PROSITE" id="PS00670">
    <property type="entry name" value="D_2_HYDROXYACID_DH_2"/>
    <property type="match status" value="1"/>
</dbReference>
<evidence type="ECO:0000313" key="8">
    <source>
        <dbReference type="Proteomes" id="UP000198892"/>
    </source>
</evidence>
<protein>
    <submittedName>
        <fullName evidence="7">D-3-phosphoglycerate dehydrogenase/(S)-sulfolactate dehydrogenase</fullName>
    </submittedName>
</protein>
<dbReference type="InterPro" id="IPR050418">
    <property type="entry name" value="D-iso_2-hydroxyacid_DH_PdxB"/>
</dbReference>
<dbReference type="InterPro" id="IPR006139">
    <property type="entry name" value="D-isomer_2_OHA_DH_cat_dom"/>
</dbReference>
<sequence>MKAVITELNWPVGIDMLREKGFTVIYQPELWKDREALVQETADAEILIVRNQTQVDEALLQQVPHLQIVGRLGVGLDNIDLKAAEQAGVEVITAKNANAASVAEYVISAMFHVTRPLAEAALDVKGGNWDRRGFTKGELYGKTLGLIGTGETGIRAADRAKSLGMHVIGYDPFVKTYDYAVMETGIDMMELDAALQQADFISLHVPLTPATKHLINRERMKQMKPGSWVINSSRGGVIEENDLYDMIQTEEIGGAFLDVVEKEPVDPDHPLLTLGNCFITPHIAGLTEEAQSRTSKMIAEEIIQRVGK</sequence>
<evidence type="ECO:0000256" key="4">
    <source>
        <dbReference type="RuleBase" id="RU003719"/>
    </source>
</evidence>
<dbReference type="Pfam" id="PF00389">
    <property type="entry name" value="2-Hacid_dh"/>
    <property type="match status" value="1"/>
</dbReference>
<dbReference type="FunFam" id="3.40.50.720:FF:000041">
    <property type="entry name" value="D-3-phosphoglycerate dehydrogenase"/>
    <property type="match status" value="1"/>
</dbReference>
<keyword evidence="8" id="KW-1185">Reference proteome</keyword>
<evidence type="ECO:0000256" key="1">
    <source>
        <dbReference type="ARBA" id="ARBA00005854"/>
    </source>
</evidence>
<comment type="similarity">
    <text evidence="1 4">Belongs to the D-isomer specific 2-hydroxyacid dehydrogenase family.</text>
</comment>
<evidence type="ECO:0000259" key="5">
    <source>
        <dbReference type="Pfam" id="PF00389"/>
    </source>
</evidence>
<dbReference type="CDD" id="cd12173">
    <property type="entry name" value="PGDH_4"/>
    <property type="match status" value="1"/>
</dbReference>
<dbReference type="Proteomes" id="UP000198892">
    <property type="component" value="Unassembled WGS sequence"/>
</dbReference>
<dbReference type="InterPro" id="IPR006140">
    <property type="entry name" value="D-isomer_DH_NAD-bd"/>
</dbReference>
<dbReference type="PROSITE" id="PS00671">
    <property type="entry name" value="D_2_HYDROXYACID_DH_3"/>
    <property type="match status" value="1"/>
</dbReference>
<feature type="domain" description="D-isomer specific 2-hydroxyacid dehydrogenase catalytic" evidence="5">
    <location>
        <begin position="11"/>
        <end position="304"/>
    </location>
</feature>
<name>A0A1I5LDA1_9BACI</name>
<accession>A0A1I5LDA1</accession>
<dbReference type="PANTHER" id="PTHR43761">
    <property type="entry name" value="D-ISOMER SPECIFIC 2-HYDROXYACID DEHYDROGENASE FAMILY PROTEIN (AFU_ORTHOLOGUE AFUA_1G13630)"/>
    <property type="match status" value="1"/>
</dbReference>
<dbReference type="STRING" id="1884432.SAMN05518683_101198"/>
<evidence type="ECO:0000256" key="3">
    <source>
        <dbReference type="ARBA" id="ARBA00023027"/>
    </source>
</evidence>
<evidence type="ECO:0000313" key="7">
    <source>
        <dbReference type="EMBL" id="SFO95153.1"/>
    </source>
</evidence>
<feature type="domain" description="D-isomer specific 2-hydroxyacid dehydrogenase NAD-binding" evidence="6">
    <location>
        <begin position="108"/>
        <end position="284"/>
    </location>
</feature>
<dbReference type="EMBL" id="FOXD01000001">
    <property type="protein sequence ID" value="SFO95153.1"/>
    <property type="molecule type" value="Genomic_DNA"/>
</dbReference>
<dbReference type="GO" id="GO:0047545">
    <property type="term" value="F:(S)-2-hydroxyglutarate dehydrogenase activity"/>
    <property type="evidence" value="ECO:0007669"/>
    <property type="project" value="UniProtKB-ARBA"/>
</dbReference>
<dbReference type="GO" id="GO:0006564">
    <property type="term" value="P:L-serine biosynthetic process"/>
    <property type="evidence" value="ECO:0007669"/>
    <property type="project" value="UniProtKB-ARBA"/>
</dbReference>
<evidence type="ECO:0000259" key="6">
    <source>
        <dbReference type="Pfam" id="PF02826"/>
    </source>
</evidence>
<dbReference type="Gene3D" id="3.40.50.720">
    <property type="entry name" value="NAD(P)-binding Rossmann-like Domain"/>
    <property type="match status" value="2"/>
</dbReference>
<dbReference type="InterPro" id="IPR029753">
    <property type="entry name" value="D-isomer_DH_CS"/>
</dbReference>
<dbReference type="AlphaFoldDB" id="A0A1I5LDA1"/>
<organism evidence="7 8">
    <name type="scientific">Salibacterium halotolerans</name>
    <dbReference type="NCBI Taxonomy" id="1884432"/>
    <lineage>
        <taxon>Bacteria</taxon>
        <taxon>Bacillati</taxon>
        <taxon>Bacillota</taxon>
        <taxon>Bacilli</taxon>
        <taxon>Bacillales</taxon>
        <taxon>Bacillaceae</taxon>
    </lineage>
</organism>
<dbReference type="PANTHER" id="PTHR43761:SF1">
    <property type="entry name" value="D-ISOMER SPECIFIC 2-HYDROXYACID DEHYDROGENASE CATALYTIC DOMAIN-CONTAINING PROTEIN-RELATED"/>
    <property type="match status" value="1"/>
</dbReference>
<dbReference type="GO" id="GO:0004617">
    <property type="term" value="F:phosphoglycerate dehydrogenase activity"/>
    <property type="evidence" value="ECO:0007669"/>
    <property type="project" value="UniProtKB-ARBA"/>
</dbReference>
<dbReference type="Pfam" id="PF02826">
    <property type="entry name" value="2-Hacid_dh_C"/>
    <property type="match status" value="1"/>
</dbReference>
<dbReference type="SUPFAM" id="SSF51735">
    <property type="entry name" value="NAD(P)-binding Rossmann-fold domains"/>
    <property type="match status" value="1"/>
</dbReference>
<reference evidence="8" key="1">
    <citation type="submission" date="2016-10" db="EMBL/GenBank/DDBJ databases">
        <authorList>
            <person name="Varghese N."/>
            <person name="Submissions S."/>
        </authorList>
    </citation>
    <scope>NUCLEOTIDE SEQUENCE [LARGE SCALE GENOMIC DNA]</scope>
    <source>
        <strain evidence="8">S7</strain>
    </source>
</reference>
<dbReference type="SUPFAM" id="SSF52283">
    <property type="entry name" value="Formate/glycerate dehydrogenase catalytic domain-like"/>
    <property type="match status" value="1"/>
</dbReference>
<proteinExistence type="inferred from homology"/>
<dbReference type="InterPro" id="IPR036291">
    <property type="entry name" value="NAD(P)-bd_dom_sf"/>
</dbReference>
<dbReference type="RefSeq" id="WP_093334776.1">
    <property type="nucleotide sequence ID" value="NZ_FOXD01000001.1"/>
</dbReference>
<keyword evidence="3" id="KW-0520">NAD</keyword>
<dbReference type="GO" id="GO:0051287">
    <property type="term" value="F:NAD binding"/>
    <property type="evidence" value="ECO:0007669"/>
    <property type="project" value="InterPro"/>
</dbReference>
<gene>
    <name evidence="7" type="ORF">SAMN05518683_101198</name>
</gene>
<dbReference type="OrthoDB" id="9805416at2"/>
<evidence type="ECO:0000256" key="2">
    <source>
        <dbReference type="ARBA" id="ARBA00023002"/>
    </source>
</evidence>